<dbReference type="InterPro" id="IPR011701">
    <property type="entry name" value="MFS"/>
</dbReference>
<dbReference type="FunCoup" id="A0A7M7JNC9">
    <property type="interactions" value="31"/>
</dbReference>
<keyword evidence="8" id="KW-1185">Reference proteome</keyword>
<name>A0A7M7JNC9_VARDE</name>
<proteinExistence type="predicted"/>
<feature type="transmembrane region" description="Helical" evidence="5">
    <location>
        <begin position="328"/>
        <end position="347"/>
    </location>
</feature>
<dbReference type="PANTHER" id="PTHR24064">
    <property type="entry name" value="SOLUTE CARRIER FAMILY 22 MEMBER"/>
    <property type="match status" value="1"/>
</dbReference>
<dbReference type="InParanoid" id="A0A7M7JNC9"/>
<dbReference type="GO" id="GO:0022857">
    <property type="term" value="F:transmembrane transporter activity"/>
    <property type="evidence" value="ECO:0007669"/>
    <property type="project" value="InterPro"/>
</dbReference>
<accession>A0A7M7JNC9</accession>
<dbReference type="GeneID" id="111247729"/>
<dbReference type="Proteomes" id="UP000594260">
    <property type="component" value="Unplaced"/>
</dbReference>
<keyword evidence="2 5" id="KW-0812">Transmembrane</keyword>
<evidence type="ECO:0000313" key="7">
    <source>
        <dbReference type="EnsemblMetazoa" id="XP_022654739"/>
    </source>
</evidence>
<feature type="transmembrane region" description="Helical" evidence="5">
    <location>
        <begin position="12"/>
        <end position="32"/>
    </location>
</feature>
<dbReference type="SUPFAM" id="SSF103473">
    <property type="entry name" value="MFS general substrate transporter"/>
    <property type="match status" value="1"/>
</dbReference>
<dbReference type="Gene3D" id="1.20.1250.20">
    <property type="entry name" value="MFS general substrate transporter like domains"/>
    <property type="match status" value="1"/>
</dbReference>
<dbReference type="InterPro" id="IPR036259">
    <property type="entry name" value="MFS_trans_sf"/>
</dbReference>
<reference evidence="7" key="1">
    <citation type="submission" date="2021-01" db="UniProtKB">
        <authorList>
            <consortium name="EnsemblMetazoa"/>
        </authorList>
    </citation>
    <scope>IDENTIFICATION</scope>
</reference>
<evidence type="ECO:0000259" key="6">
    <source>
        <dbReference type="PROSITE" id="PS50850"/>
    </source>
</evidence>
<dbReference type="KEGG" id="vde:111247729"/>
<feature type="transmembrane region" description="Helical" evidence="5">
    <location>
        <begin position="157"/>
        <end position="180"/>
    </location>
</feature>
<feature type="transmembrane region" description="Helical" evidence="5">
    <location>
        <begin position="387"/>
        <end position="407"/>
    </location>
</feature>
<keyword evidence="4 5" id="KW-0472">Membrane</keyword>
<evidence type="ECO:0000256" key="5">
    <source>
        <dbReference type="SAM" id="Phobius"/>
    </source>
</evidence>
<feature type="transmembrane region" description="Helical" evidence="5">
    <location>
        <begin position="359"/>
        <end position="380"/>
    </location>
</feature>
<keyword evidence="3 5" id="KW-1133">Transmembrane helix</keyword>
<dbReference type="Pfam" id="PF07690">
    <property type="entry name" value="MFS_1"/>
    <property type="match status" value="1"/>
</dbReference>
<evidence type="ECO:0000313" key="8">
    <source>
        <dbReference type="Proteomes" id="UP000594260"/>
    </source>
</evidence>
<dbReference type="EnsemblMetazoa" id="XM_022799004">
    <property type="protein sequence ID" value="XP_022654739"/>
    <property type="gene ID" value="LOC111247729"/>
</dbReference>
<dbReference type="OMA" id="WIMVLEI"/>
<organism evidence="7 8">
    <name type="scientific">Varroa destructor</name>
    <name type="common">Honeybee mite</name>
    <dbReference type="NCBI Taxonomy" id="109461"/>
    <lineage>
        <taxon>Eukaryota</taxon>
        <taxon>Metazoa</taxon>
        <taxon>Ecdysozoa</taxon>
        <taxon>Arthropoda</taxon>
        <taxon>Chelicerata</taxon>
        <taxon>Arachnida</taxon>
        <taxon>Acari</taxon>
        <taxon>Parasitiformes</taxon>
        <taxon>Mesostigmata</taxon>
        <taxon>Gamasina</taxon>
        <taxon>Dermanyssoidea</taxon>
        <taxon>Varroidae</taxon>
        <taxon>Varroa</taxon>
    </lineage>
</organism>
<sequence length="523" mass="58447">MADIGPCDVVDIIGRFGLYHVLVLTVALLRAIPIAWTYMMSPLIAPDIPHECSAPPGLNKTLWRSFAQPDECTAFPLQTIFNGIIFYEPENGTLRQPCEFGWVYDTKHFGPTATSEWNLVCRDSWMRSGVQSTIMAGSFSGVTIFGKLSDAFGRKKTFYVGVLIAALVGVAGTFASSLLWFNVCRFVIAGCAAGLTAAIVTLFMEVMPNTDRVLMNVGFGIGYVIPMALIGFMSWMFQNFRLMQLALGLSFLLVVPFYPYIEESPKWLLAKNRVDEAAKCIDRILRRSGRSASDMTKTMVRIAAQAQRHPEKSQPTLGDLLRLSTLRINAVSIFTLWFCESITYYHIMLNAHKFPGTPQLNYALSASAEIPAALIGIWVCRRIGRRISQIVPILLSVVSLSLVLFFIPRSATWPNLLAMMWIRFLLKSQNFTQWIAVHENFPTPLRSTGFALCHMFSRCGAAMAPFVVDLGRTTHSAIPHIVFFISAAIECVCLQWLPETLDEPLPDTLEDLEEVCKKKNENK</sequence>
<comment type="subcellular location">
    <subcellularLocation>
        <location evidence="1">Membrane</location>
        <topology evidence="1">Multi-pass membrane protein</topology>
    </subcellularLocation>
</comment>
<dbReference type="PROSITE" id="PS50850">
    <property type="entry name" value="MFS"/>
    <property type="match status" value="1"/>
</dbReference>
<evidence type="ECO:0000256" key="2">
    <source>
        <dbReference type="ARBA" id="ARBA00022692"/>
    </source>
</evidence>
<feature type="transmembrane region" description="Helical" evidence="5">
    <location>
        <begin position="242"/>
        <end position="261"/>
    </location>
</feature>
<evidence type="ECO:0000256" key="3">
    <source>
        <dbReference type="ARBA" id="ARBA00022989"/>
    </source>
</evidence>
<dbReference type="InterPro" id="IPR020846">
    <property type="entry name" value="MFS_dom"/>
</dbReference>
<dbReference type="AlphaFoldDB" id="A0A7M7JNC9"/>
<evidence type="ECO:0000256" key="1">
    <source>
        <dbReference type="ARBA" id="ARBA00004141"/>
    </source>
</evidence>
<evidence type="ECO:0000256" key="4">
    <source>
        <dbReference type="ARBA" id="ARBA00023136"/>
    </source>
</evidence>
<dbReference type="RefSeq" id="XP_022654739.1">
    <property type="nucleotide sequence ID" value="XM_022799004.1"/>
</dbReference>
<feature type="transmembrane region" description="Helical" evidence="5">
    <location>
        <begin position="186"/>
        <end position="206"/>
    </location>
</feature>
<feature type="transmembrane region" description="Helical" evidence="5">
    <location>
        <begin position="213"/>
        <end position="236"/>
    </location>
</feature>
<feature type="domain" description="Major facilitator superfamily (MFS) profile" evidence="6">
    <location>
        <begin position="76"/>
        <end position="505"/>
    </location>
</feature>
<dbReference type="GO" id="GO:0016020">
    <property type="term" value="C:membrane"/>
    <property type="evidence" value="ECO:0007669"/>
    <property type="project" value="UniProtKB-SubCell"/>
</dbReference>
<protein>
    <recommendedName>
        <fullName evidence="6">Major facilitator superfamily (MFS) profile domain-containing protein</fullName>
    </recommendedName>
</protein>